<dbReference type="AlphaFoldDB" id="A0A382Y9L7"/>
<dbReference type="Pfam" id="PF05960">
    <property type="entry name" value="DUF885"/>
    <property type="match status" value="1"/>
</dbReference>
<accession>A0A382Y9L7</accession>
<name>A0A382Y9L7_9ZZZZ</name>
<protein>
    <recommendedName>
        <fullName evidence="2">DUF885 domain-containing protein</fullName>
    </recommendedName>
</protein>
<gene>
    <name evidence="1" type="ORF">METZ01_LOCUS432664</name>
</gene>
<dbReference type="InterPro" id="IPR010281">
    <property type="entry name" value="DUF885"/>
</dbReference>
<dbReference type="EMBL" id="UINC01173935">
    <property type="protein sequence ID" value="SVD79810.1"/>
    <property type="molecule type" value="Genomic_DNA"/>
</dbReference>
<evidence type="ECO:0008006" key="2">
    <source>
        <dbReference type="Google" id="ProtNLM"/>
    </source>
</evidence>
<organism evidence="1">
    <name type="scientific">marine metagenome</name>
    <dbReference type="NCBI Taxonomy" id="408172"/>
    <lineage>
        <taxon>unclassified sequences</taxon>
        <taxon>metagenomes</taxon>
        <taxon>ecological metagenomes</taxon>
    </lineage>
</organism>
<feature type="non-terminal residue" evidence="1">
    <location>
        <position position="205"/>
    </location>
</feature>
<sequence length="205" mass="23492">MKTIIGLFLIFSVTVAQSSADKQFEDLAKRYLDEFPALEPVGATSLGDHRFDHLLNQVNSEARAEVVTFNKKYLTELGSIPKEKLSRAHQVDAALLDNRLRSGIWRIEELQEWSWNPLNYTGLAGGAIYSLMAREFAPVEERLMNVADRLEQFPRMYAQIRETIIPERVPKIHAETAVKQNKGVLSILDNLVVPQKNKLKKRYRK</sequence>
<evidence type="ECO:0000313" key="1">
    <source>
        <dbReference type="EMBL" id="SVD79810.1"/>
    </source>
</evidence>
<reference evidence="1" key="1">
    <citation type="submission" date="2018-05" db="EMBL/GenBank/DDBJ databases">
        <authorList>
            <person name="Lanie J.A."/>
            <person name="Ng W.-L."/>
            <person name="Kazmierczak K.M."/>
            <person name="Andrzejewski T.M."/>
            <person name="Davidsen T.M."/>
            <person name="Wayne K.J."/>
            <person name="Tettelin H."/>
            <person name="Glass J.I."/>
            <person name="Rusch D."/>
            <person name="Podicherti R."/>
            <person name="Tsui H.-C.T."/>
            <person name="Winkler M.E."/>
        </authorList>
    </citation>
    <scope>NUCLEOTIDE SEQUENCE</scope>
</reference>
<proteinExistence type="predicted"/>